<comment type="caution">
    <text evidence="1">The sequence shown here is derived from an EMBL/GenBank/DDBJ whole genome shotgun (WGS) entry which is preliminary data.</text>
</comment>
<evidence type="ECO:0000313" key="2">
    <source>
        <dbReference type="Proteomes" id="UP001157133"/>
    </source>
</evidence>
<dbReference type="EMBL" id="BSSU01000004">
    <property type="protein sequence ID" value="GLX81524.1"/>
    <property type="molecule type" value="Genomic_DNA"/>
</dbReference>
<keyword evidence="1" id="KW-0378">Hydrolase</keyword>
<name>A0ABQ6H0X7_9GAMM</name>
<reference evidence="1 2" key="1">
    <citation type="submission" date="2023-03" db="EMBL/GenBank/DDBJ databases">
        <title>Draft genome sequence of Thalassotalea eurytherma JCM 18482T.</title>
        <authorList>
            <person name="Sawabe T."/>
        </authorList>
    </citation>
    <scope>NUCLEOTIDE SEQUENCE [LARGE SCALE GENOMIC DNA]</scope>
    <source>
        <strain evidence="1 2">JCM 18482</strain>
    </source>
</reference>
<dbReference type="Proteomes" id="UP001157133">
    <property type="component" value="Unassembled WGS sequence"/>
</dbReference>
<proteinExistence type="predicted"/>
<evidence type="ECO:0000313" key="1">
    <source>
        <dbReference type="EMBL" id="GLX81524.1"/>
    </source>
</evidence>
<protein>
    <submittedName>
        <fullName evidence="1">Dienelactone hydrolase</fullName>
    </submittedName>
</protein>
<dbReference type="GO" id="GO:0016787">
    <property type="term" value="F:hydrolase activity"/>
    <property type="evidence" value="ECO:0007669"/>
    <property type="project" value="UniProtKB-KW"/>
</dbReference>
<keyword evidence="2" id="KW-1185">Reference proteome</keyword>
<organism evidence="1 2">
    <name type="scientific">Thalassotalea eurytherma</name>
    <dbReference type="NCBI Taxonomy" id="1144278"/>
    <lineage>
        <taxon>Bacteria</taxon>
        <taxon>Pseudomonadati</taxon>
        <taxon>Pseudomonadota</taxon>
        <taxon>Gammaproteobacteria</taxon>
        <taxon>Alteromonadales</taxon>
        <taxon>Colwelliaceae</taxon>
        <taxon>Thalassotalea</taxon>
    </lineage>
</organism>
<gene>
    <name evidence="1" type="ORF">theurythT_09760</name>
</gene>
<dbReference type="RefSeq" id="WP_284206858.1">
    <property type="nucleotide sequence ID" value="NZ_BSSU01000004.1"/>
</dbReference>
<accession>A0ABQ6H0X7</accession>
<sequence>MKTIIASDIFGVTPQLKEFANSISQVHVLVSPYEDQEHCFNNEAIAYQHFNHHVGVETYTEKLMTIISQQQQPIKLIGFSAGASAVWLSLSEKHLPIKTAWCFYSSQIRHYLTCKPNYPTTIIFPQSEPHFCVDEAINVLKHYNELTLVKELNLHGFMNPLSINYDPKLDNKYQGLLKAEI</sequence>